<organism evidence="3 4">
    <name type="scientific">Caenorhabditis remanei</name>
    <name type="common">Caenorhabditis vulgaris</name>
    <dbReference type="NCBI Taxonomy" id="31234"/>
    <lineage>
        <taxon>Eukaryota</taxon>
        <taxon>Metazoa</taxon>
        <taxon>Ecdysozoa</taxon>
        <taxon>Nematoda</taxon>
        <taxon>Chromadorea</taxon>
        <taxon>Rhabditida</taxon>
        <taxon>Rhabditina</taxon>
        <taxon>Rhabditomorpha</taxon>
        <taxon>Rhabditoidea</taxon>
        <taxon>Rhabditidae</taxon>
        <taxon>Peloderinae</taxon>
        <taxon>Caenorhabditis</taxon>
    </lineage>
</organism>
<evidence type="ECO:0000256" key="1">
    <source>
        <dbReference type="SAM" id="MobiDB-lite"/>
    </source>
</evidence>
<feature type="signal peptide" evidence="2">
    <location>
        <begin position="1"/>
        <end position="17"/>
    </location>
</feature>
<proteinExistence type="predicted"/>
<gene>
    <name evidence="3" type="ORF">GCK72_011881</name>
</gene>
<feature type="chain" id="PRO_5025337210" evidence="2">
    <location>
        <begin position="18"/>
        <end position="485"/>
    </location>
</feature>
<comment type="caution">
    <text evidence="3">The sequence shown here is derived from an EMBL/GenBank/DDBJ whole genome shotgun (WGS) entry which is preliminary data.</text>
</comment>
<feature type="compositionally biased region" description="Polar residues" evidence="1">
    <location>
        <begin position="98"/>
        <end position="110"/>
    </location>
</feature>
<sequence>MQAKLFMIPWLIDLVLAQRVVPPPQNSAPSAQVLTNDLLVDAHRRHFLEMLRRQQQINDALLLNNALLHPHPLPPLHIPTNPTEPLLPPAPSLFNPFAPQTANQGSTSKLGTYGKDEEVEKKPGELAAPESEKDETPSEKDGTVEAPARTDIVKKTLAGVKTVSIQKKGNVAADAIVGIVESEIHPIPSTTTTISPEDLEVVQLFKKLNLSKEETKSIVERVEQVVREKLMSKKLEETTTTTEAPTPVTESTTVVLTTTTPQTTTETSTTTDLVTEEFLEEEEEDYSQATTSAPPQMHIRSEENNLVLLQRNNLKHHPIKLQEKKIQEPLESEEISQGSIKTSLTHLPIFVANDEEDVATQNQKASLHKRILIASQDREKENDRDLLVDFATGAPLDLTEPEVTKSRSAVTAPVYSTLAPIPMTSRPVAPPRLNYHERTDFERLASDYRRRLEHTGDINKILQKISENAYISLVERGGRRKLFGN</sequence>
<dbReference type="Proteomes" id="UP000483820">
    <property type="component" value="Chromosome III"/>
</dbReference>
<keyword evidence="2" id="KW-0732">Signal</keyword>
<feature type="region of interest" description="Disordered" evidence="1">
    <location>
        <begin position="79"/>
        <end position="144"/>
    </location>
</feature>
<dbReference type="RefSeq" id="XP_003103100.2">
    <property type="nucleotide sequence ID" value="XM_003103052.2"/>
</dbReference>
<feature type="compositionally biased region" description="Basic and acidic residues" evidence="1">
    <location>
        <begin position="114"/>
        <end position="143"/>
    </location>
</feature>
<evidence type="ECO:0000313" key="3">
    <source>
        <dbReference type="EMBL" id="KAF1763614.1"/>
    </source>
</evidence>
<dbReference type="EMBL" id="WUAV01000003">
    <property type="protein sequence ID" value="KAF1763614.1"/>
    <property type="molecule type" value="Genomic_DNA"/>
</dbReference>
<dbReference type="AlphaFoldDB" id="A0A6A5H9V7"/>
<reference evidence="3 4" key="1">
    <citation type="submission" date="2019-12" db="EMBL/GenBank/DDBJ databases">
        <title>Chromosome-level assembly of the Caenorhabditis remanei genome.</title>
        <authorList>
            <person name="Teterina A.A."/>
            <person name="Willis J.H."/>
            <person name="Phillips P.C."/>
        </authorList>
    </citation>
    <scope>NUCLEOTIDE SEQUENCE [LARGE SCALE GENOMIC DNA]</scope>
    <source>
        <strain evidence="3 4">PX506</strain>
        <tissue evidence="3">Whole organism</tissue>
    </source>
</reference>
<evidence type="ECO:0000256" key="2">
    <source>
        <dbReference type="SAM" id="SignalP"/>
    </source>
</evidence>
<dbReference type="KEGG" id="crq:GCK72_011881"/>
<evidence type="ECO:0000313" key="4">
    <source>
        <dbReference type="Proteomes" id="UP000483820"/>
    </source>
</evidence>
<dbReference type="GeneID" id="9819549"/>
<name>A0A6A5H9V7_CAERE</name>
<accession>A0A6A5H9V7</accession>
<dbReference type="CTD" id="9819549"/>
<protein>
    <submittedName>
        <fullName evidence="3">Uncharacterized protein</fullName>
    </submittedName>
</protein>